<dbReference type="EMBL" id="IAAA01056212">
    <property type="protein sequence ID" value="LAA11100.1"/>
    <property type="molecule type" value="mRNA"/>
</dbReference>
<evidence type="ECO:0000256" key="1">
    <source>
        <dbReference type="SAM" id="MobiDB-lite"/>
    </source>
</evidence>
<feature type="signal peptide" evidence="2">
    <location>
        <begin position="1"/>
        <end position="25"/>
    </location>
</feature>
<reference evidence="3" key="1">
    <citation type="journal article" date="2016" name="Mol. Ecol. Resour.">
        <title>Evaluation of the impact of RNA preservation methods of spiders for de novo transcriptome assembly.</title>
        <authorList>
            <person name="Kono N."/>
            <person name="Nakamura H."/>
            <person name="Ito Y."/>
            <person name="Tomita M."/>
            <person name="Arakawa K."/>
        </authorList>
    </citation>
    <scope>NUCLEOTIDE SEQUENCE</scope>
    <source>
        <tissue evidence="3">Whole body</tissue>
    </source>
</reference>
<sequence length="99" mass="11145">MGKSMVITLILVVSLSLFNFHVSSAKRTILIGDRRMLPSCTDCHRYTSDPTCCHLPHHPNLSPLMEEVEHSSPQQKSVEKHFSPDEKSVERLSADEKTA</sequence>
<evidence type="ECO:0000256" key="2">
    <source>
        <dbReference type="SAM" id="SignalP"/>
    </source>
</evidence>
<feature type="region of interest" description="Disordered" evidence="1">
    <location>
        <begin position="64"/>
        <end position="99"/>
    </location>
</feature>
<organism evidence="3">
    <name type="scientific">Parasteatoda tepidariorum</name>
    <name type="common">Common house spider</name>
    <name type="synonym">Achaearanea tepidariorum</name>
    <dbReference type="NCBI Taxonomy" id="114398"/>
    <lineage>
        <taxon>Eukaryota</taxon>
        <taxon>Metazoa</taxon>
        <taxon>Ecdysozoa</taxon>
        <taxon>Arthropoda</taxon>
        <taxon>Chelicerata</taxon>
        <taxon>Arachnida</taxon>
        <taxon>Araneae</taxon>
        <taxon>Araneomorphae</taxon>
        <taxon>Entelegynae</taxon>
        <taxon>Araneoidea</taxon>
        <taxon>Theridiidae</taxon>
        <taxon>Parasteatoda</taxon>
    </lineage>
</organism>
<protein>
    <submittedName>
        <fullName evidence="3">CjMP1 protein</fullName>
    </submittedName>
</protein>
<dbReference type="AlphaFoldDB" id="A0A2L2YUI0"/>
<accession>A0A2L2YUI0</accession>
<name>A0A2L2YUI0_PARTP</name>
<evidence type="ECO:0000313" key="3">
    <source>
        <dbReference type="EMBL" id="LAA11100.1"/>
    </source>
</evidence>
<feature type="compositionally biased region" description="Basic and acidic residues" evidence="1">
    <location>
        <begin position="77"/>
        <end position="99"/>
    </location>
</feature>
<feature type="chain" id="PRO_5015005539" evidence="2">
    <location>
        <begin position="26"/>
        <end position="99"/>
    </location>
</feature>
<proteinExistence type="evidence at transcript level"/>
<keyword evidence="2" id="KW-0732">Signal</keyword>